<dbReference type="InterPro" id="IPR035979">
    <property type="entry name" value="RBD_domain_sf"/>
</dbReference>
<organism evidence="5 6">
    <name type="scientific">Cladophialophora bantiana (strain ATCC 10958 / CBS 173.52 / CDC B-1940 / NIH 8579)</name>
    <name type="common">Xylohypha bantiana</name>
    <dbReference type="NCBI Taxonomy" id="1442370"/>
    <lineage>
        <taxon>Eukaryota</taxon>
        <taxon>Fungi</taxon>
        <taxon>Dikarya</taxon>
        <taxon>Ascomycota</taxon>
        <taxon>Pezizomycotina</taxon>
        <taxon>Eurotiomycetes</taxon>
        <taxon>Chaetothyriomycetidae</taxon>
        <taxon>Chaetothyriales</taxon>
        <taxon>Herpotrichiellaceae</taxon>
        <taxon>Cladophialophora</taxon>
    </lineage>
</organism>
<dbReference type="GO" id="GO:0003729">
    <property type="term" value="F:mRNA binding"/>
    <property type="evidence" value="ECO:0007669"/>
    <property type="project" value="TreeGrafter"/>
</dbReference>
<feature type="region of interest" description="Disordered" evidence="3">
    <location>
        <begin position="184"/>
        <end position="342"/>
    </location>
</feature>
<sequence length="342" mass="39903">MDRSLDETIAERQVRLYPDRTIDSMLTTTQRAENRSRRAPPPQRRREYNYPRDGVRKSARDDRANLDNDWVHDRYDDEPDSRRYDRPREGNYRRDEDRSPERDRKPPPAKLRVDNLHYDLTEEDIWDLFQRIAPVKEARLRYDRAGRSEGIAFVTYAHVADARAAIREFDGANAKGQPIHLTLLPLPRRDNPFDRVENPKSLFDRIEAPGSRSRRRSESPMEELDEERRNRRAPRRGGPRDRRSDTTKPPPENIDRYVPGQRDSRSSSHRGGRRPGERRERAGRDGEGHRLVNGRPRKTAEELDAEMDDYWGTANAHDDTSHTAPAAQEAQPTAGDDIDMIE</sequence>
<dbReference type="CDD" id="cd12418">
    <property type="entry name" value="RRM_Aly_REF_like"/>
    <property type="match status" value="1"/>
</dbReference>
<dbReference type="Gene3D" id="3.30.70.330">
    <property type="match status" value="1"/>
</dbReference>
<dbReference type="RefSeq" id="XP_016625116.1">
    <property type="nucleotide sequence ID" value="XM_016757867.1"/>
</dbReference>
<dbReference type="InterPro" id="IPR025715">
    <property type="entry name" value="FoP_C"/>
</dbReference>
<keyword evidence="1 2" id="KW-0694">RNA-binding</keyword>
<feature type="compositionally biased region" description="Basic and acidic residues" evidence="3">
    <location>
        <begin position="274"/>
        <end position="290"/>
    </location>
</feature>
<dbReference type="HOGENOM" id="CLU_052367_4_0_1"/>
<dbReference type="GeneID" id="27693036"/>
<protein>
    <recommendedName>
        <fullName evidence="4">RRM domain-containing protein</fullName>
    </recommendedName>
</protein>
<dbReference type="OrthoDB" id="5382468at2759"/>
<evidence type="ECO:0000313" key="5">
    <source>
        <dbReference type="EMBL" id="KIW98447.1"/>
    </source>
</evidence>
<evidence type="ECO:0000256" key="3">
    <source>
        <dbReference type="SAM" id="MobiDB-lite"/>
    </source>
</evidence>
<name>A0A0D2GJ94_CLAB1</name>
<gene>
    <name evidence="5" type="ORF">Z519_00108</name>
</gene>
<dbReference type="PROSITE" id="PS50102">
    <property type="entry name" value="RRM"/>
    <property type="match status" value="1"/>
</dbReference>
<evidence type="ECO:0000256" key="2">
    <source>
        <dbReference type="PROSITE-ProRule" id="PRU00176"/>
    </source>
</evidence>
<dbReference type="AlphaFoldDB" id="A0A0D2GJ94"/>
<dbReference type="Proteomes" id="UP000053789">
    <property type="component" value="Unassembled WGS sequence"/>
</dbReference>
<dbReference type="EMBL" id="KN846980">
    <property type="protein sequence ID" value="KIW98447.1"/>
    <property type="molecule type" value="Genomic_DNA"/>
</dbReference>
<dbReference type="GO" id="GO:0005634">
    <property type="term" value="C:nucleus"/>
    <property type="evidence" value="ECO:0007669"/>
    <property type="project" value="TreeGrafter"/>
</dbReference>
<dbReference type="Pfam" id="PF13865">
    <property type="entry name" value="FoP_duplication"/>
    <property type="match status" value="1"/>
</dbReference>
<dbReference type="PANTHER" id="PTHR19965:SF82">
    <property type="entry name" value="THO COMPLEX SUBUNIT 4"/>
    <property type="match status" value="1"/>
</dbReference>
<accession>A0A0D2GJ94</accession>
<evidence type="ECO:0000313" key="6">
    <source>
        <dbReference type="Proteomes" id="UP000053789"/>
    </source>
</evidence>
<dbReference type="InterPro" id="IPR051229">
    <property type="entry name" value="ALYREF_mRNA_export"/>
</dbReference>
<feature type="compositionally biased region" description="Basic and acidic residues" evidence="3">
    <location>
        <begin position="44"/>
        <end position="110"/>
    </location>
</feature>
<feature type="domain" description="RRM" evidence="4">
    <location>
        <begin position="109"/>
        <end position="186"/>
    </location>
</feature>
<evidence type="ECO:0000256" key="1">
    <source>
        <dbReference type="ARBA" id="ARBA00022884"/>
    </source>
</evidence>
<feature type="compositionally biased region" description="Basic and acidic residues" evidence="3">
    <location>
        <begin position="1"/>
        <end position="22"/>
    </location>
</feature>
<dbReference type="PANTHER" id="PTHR19965">
    <property type="entry name" value="RNA AND EXPORT FACTOR BINDING PROTEIN"/>
    <property type="match status" value="1"/>
</dbReference>
<feature type="compositionally biased region" description="Low complexity" evidence="3">
    <location>
        <begin position="323"/>
        <end position="334"/>
    </location>
</feature>
<dbReference type="InterPro" id="IPR000504">
    <property type="entry name" value="RRM_dom"/>
</dbReference>
<dbReference type="SMART" id="SM00360">
    <property type="entry name" value="RRM"/>
    <property type="match status" value="1"/>
</dbReference>
<dbReference type="Pfam" id="PF00076">
    <property type="entry name" value="RRM_1"/>
    <property type="match status" value="1"/>
</dbReference>
<dbReference type="SUPFAM" id="SSF54928">
    <property type="entry name" value="RNA-binding domain, RBD"/>
    <property type="match status" value="1"/>
</dbReference>
<dbReference type="VEuPathDB" id="FungiDB:Z519_00108"/>
<reference evidence="5" key="1">
    <citation type="submission" date="2015-01" db="EMBL/GenBank/DDBJ databases">
        <title>The Genome Sequence of Cladophialophora bantiana CBS 173.52.</title>
        <authorList>
            <consortium name="The Broad Institute Genomics Platform"/>
            <person name="Cuomo C."/>
            <person name="de Hoog S."/>
            <person name="Gorbushina A."/>
            <person name="Stielow B."/>
            <person name="Teixiera M."/>
            <person name="Abouelleil A."/>
            <person name="Chapman S.B."/>
            <person name="Priest M."/>
            <person name="Young S.K."/>
            <person name="Wortman J."/>
            <person name="Nusbaum C."/>
            <person name="Birren B."/>
        </authorList>
    </citation>
    <scope>NUCLEOTIDE SEQUENCE [LARGE SCALE GENOMIC DNA]</scope>
    <source>
        <strain evidence="5">CBS 173.52</strain>
    </source>
</reference>
<proteinExistence type="predicted"/>
<feature type="compositionally biased region" description="Basic and acidic residues" evidence="3">
    <location>
        <begin position="187"/>
        <end position="207"/>
    </location>
</feature>
<dbReference type="SMART" id="SM01218">
    <property type="entry name" value="FoP_duplication"/>
    <property type="match status" value="1"/>
</dbReference>
<evidence type="ECO:0000259" key="4">
    <source>
        <dbReference type="PROSITE" id="PS50102"/>
    </source>
</evidence>
<dbReference type="InterPro" id="IPR012677">
    <property type="entry name" value="Nucleotide-bd_a/b_plait_sf"/>
</dbReference>
<keyword evidence="6" id="KW-1185">Reference proteome</keyword>
<feature type="region of interest" description="Disordered" evidence="3">
    <location>
        <begin position="1"/>
        <end position="110"/>
    </location>
</feature>